<evidence type="ECO:0008006" key="5">
    <source>
        <dbReference type="Google" id="ProtNLM"/>
    </source>
</evidence>
<dbReference type="InterPro" id="IPR005061">
    <property type="entry name" value="Ist1"/>
</dbReference>
<keyword evidence="4" id="KW-1185">Reference proteome</keyword>
<dbReference type="InterPro" id="IPR042277">
    <property type="entry name" value="IST1-like"/>
</dbReference>
<proteinExistence type="inferred from homology"/>
<evidence type="ECO:0000313" key="3">
    <source>
        <dbReference type="EMBL" id="CAK9265788.1"/>
    </source>
</evidence>
<dbReference type="PANTHER" id="PTHR12161:SF5">
    <property type="entry name" value="IST1 HOMOLOG"/>
    <property type="match status" value="1"/>
</dbReference>
<name>A0ABP0WFX9_9BRYO</name>
<evidence type="ECO:0000256" key="2">
    <source>
        <dbReference type="SAM" id="MobiDB-lite"/>
    </source>
</evidence>
<dbReference type="PANTHER" id="PTHR12161">
    <property type="entry name" value="IST1 FAMILY MEMBER"/>
    <property type="match status" value="1"/>
</dbReference>
<accession>A0ABP0WFX9</accession>
<organism evidence="3 4">
    <name type="scientific">Sphagnum jensenii</name>
    <dbReference type="NCBI Taxonomy" id="128206"/>
    <lineage>
        <taxon>Eukaryota</taxon>
        <taxon>Viridiplantae</taxon>
        <taxon>Streptophyta</taxon>
        <taxon>Embryophyta</taxon>
        <taxon>Bryophyta</taxon>
        <taxon>Sphagnophytina</taxon>
        <taxon>Sphagnopsida</taxon>
        <taxon>Sphagnales</taxon>
        <taxon>Sphagnaceae</taxon>
        <taxon>Sphagnum</taxon>
    </lineage>
</organism>
<feature type="region of interest" description="Disordered" evidence="2">
    <location>
        <begin position="438"/>
        <end position="603"/>
    </location>
</feature>
<feature type="compositionally biased region" description="Basic and acidic residues" evidence="2">
    <location>
        <begin position="555"/>
        <end position="585"/>
    </location>
</feature>
<feature type="region of interest" description="Disordered" evidence="2">
    <location>
        <begin position="250"/>
        <end position="298"/>
    </location>
</feature>
<dbReference type="Gene3D" id="1.20.1260.60">
    <property type="entry name" value="Vacuolar protein sorting-associated protein Ist1"/>
    <property type="match status" value="1"/>
</dbReference>
<comment type="similarity">
    <text evidence="1">Belongs to the IST1 family.</text>
</comment>
<sequence>MIACKEAAHSQIAFSLSETCRARNLCSEQKRGFFFVGSCKLIDFTLPIHFDIIMWDSFFGVGFQASKCKTLLRLAMARIKLLRNKRDLQIKQLRKEIAQLLTAGQEPSARIRVEHIFREENLLAAYDVLELFCELVTVRLPIIESQKICPLDLKEAISSLIFAAPRCADLPELQQVLALFSVKYGKEFVAAATELRPDCGVNRRIIEKLSVRAPSGEVKLKLMKEIAAEHNIEWDSSDFEAELLKPPEDLLDGPPSFLEAHETPPPTKESLAKPLDNDSMASTSELPLPPVTQSSPTVQEFLKQDNKKQYIPFVKMPAAGKNDWPVPPAAPLVHKTQNYDEATQGKMLESLKLDSHQDLEIEEKVHYADAAAAARAAAESADHAVAAARAAAELAIKETDHGKVNSSKITAPTAGNVEDGSGTNFDINDGHDRAPISTEMSQGGYASETMPLPNSDFRRVDDNNLGPLKDNDVPHGQDAGGMVTGTPMKLQFDAPEYDDDDQNRKGSEDSIFYQSETAERHAFQHTDEDPKNFSSGFGGSYDDQETQTKGYFADENQRSFKSSQERREDSPLFDEGHEGSSESLEHSQVGAAPSQSGFVDQYD</sequence>
<evidence type="ECO:0000256" key="1">
    <source>
        <dbReference type="ARBA" id="ARBA00005536"/>
    </source>
</evidence>
<feature type="compositionally biased region" description="Basic and acidic residues" evidence="2">
    <location>
        <begin position="517"/>
        <end position="531"/>
    </location>
</feature>
<reference evidence="3" key="1">
    <citation type="submission" date="2024-02" db="EMBL/GenBank/DDBJ databases">
        <authorList>
            <consortium name="ELIXIR-Norway"/>
            <consortium name="Elixir Norway"/>
        </authorList>
    </citation>
    <scope>NUCLEOTIDE SEQUENCE</scope>
</reference>
<dbReference type="Proteomes" id="UP001497444">
    <property type="component" value="Chromosome 18"/>
</dbReference>
<dbReference type="EMBL" id="OZ020113">
    <property type="protein sequence ID" value="CAK9265788.1"/>
    <property type="molecule type" value="Genomic_DNA"/>
</dbReference>
<feature type="compositionally biased region" description="Polar residues" evidence="2">
    <location>
        <begin position="593"/>
        <end position="603"/>
    </location>
</feature>
<evidence type="ECO:0000313" key="4">
    <source>
        <dbReference type="Proteomes" id="UP001497444"/>
    </source>
</evidence>
<gene>
    <name evidence="3" type="ORF">CSSPJE1EN1_LOCUS11266</name>
</gene>
<protein>
    <recommendedName>
        <fullName evidence="5">IST1-like protein</fullName>
    </recommendedName>
</protein>
<dbReference type="Pfam" id="PF03398">
    <property type="entry name" value="Ist1"/>
    <property type="match status" value="1"/>
</dbReference>
<feature type="compositionally biased region" description="Polar residues" evidence="2">
    <location>
        <begin position="279"/>
        <end position="298"/>
    </location>
</feature>